<evidence type="ECO:0000256" key="1">
    <source>
        <dbReference type="SAM" id="MobiDB-lite"/>
    </source>
</evidence>
<reference evidence="2 3" key="1">
    <citation type="submission" date="2023-02" db="EMBL/GenBank/DDBJ databases">
        <title>LHISI_Scaffold_Assembly.</title>
        <authorList>
            <person name="Stuart O.P."/>
            <person name="Cleave R."/>
            <person name="Magrath M.J.L."/>
            <person name="Mikheyev A.S."/>
        </authorList>
    </citation>
    <scope>NUCLEOTIDE SEQUENCE [LARGE SCALE GENOMIC DNA]</scope>
    <source>
        <strain evidence="2">Daus_M_001</strain>
        <tissue evidence="2">Leg muscle</tissue>
    </source>
</reference>
<name>A0ABQ9GKC2_9NEOP</name>
<feature type="region of interest" description="Disordered" evidence="1">
    <location>
        <begin position="1"/>
        <end position="34"/>
    </location>
</feature>
<dbReference type="EMBL" id="JARBHB010000011">
    <property type="protein sequence ID" value="KAJ8872457.1"/>
    <property type="molecule type" value="Genomic_DNA"/>
</dbReference>
<comment type="caution">
    <text evidence="2">The sequence shown here is derived from an EMBL/GenBank/DDBJ whole genome shotgun (WGS) entry which is preliminary data.</text>
</comment>
<organism evidence="2 3">
    <name type="scientific">Dryococelus australis</name>
    <dbReference type="NCBI Taxonomy" id="614101"/>
    <lineage>
        <taxon>Eukaryota</taxon>
        <taxon>Metazoa</taxon>
        <taxon>Ecdysozoa</taxon>
        <taxon>Arthropoda</taxon>
        <taxon>Hexapoda</taxon>
        <taxon>Insecta</taxon>
        <taxon>Pterygota</taxon>
        <taxon>Neoptera</taxon>
        <taxon>Polyneoptera</taxon>
        <taxon>Phasmatodea</taxon>
        <taxon>Verophasmatodea</taxon>
        <taxon>Anareolatae</taxon>
        <taxon>Phasmatidae</taxon>
        <taxon>Eurycanthinae</taxon>
        <taxon>Dryococelus</taxon>
    </lineage>
</organism>
<proteinExistence type="predicted"/>
<feature type="non-terminal residue" evidence="2">
    <location>
        <position position="526"/>
    </location>
</feature>
<protein>
    <submittedName>
        <fullName evidence="2">Uncharacterized protein</fullName>
    </submittedName>
</protein>
<evidence type="ECO:0000313" key="2">
    <source>
        <dbReference type="EMBL" id="KAJ8872457.1"/>
    </source>
</evidence>
<feature type="region of interest" description="Disordered" evidence="1">
    <location>
        <begin position="318"/>
        <end position="363"/>
    </location>
</feature>
<dbReference type="Proteomes" id="UP001159363">
    <property type="component" value="Chromosome 10"/>
</dbReference>
<feature type="compositionally biased region" description="Basic and acidic residues" evidence="1">
    <location>
        <begin position="11"/>
        <end position="24"/>
    </location>
</feature>
<sequence length="526" mass="56398">MRVIEANMEQQRNERAGETGDSRENPPINGILRHDSHMRKSGVTRPEIEPVSPLREASRLTAQPLLSVGVSGDQQHRPARFAHAKTTATRPGIEPGTPWEASRLTAQPPLAGSLPDFRTRESCGSMPLVGGFSPGSPVSRQPCIPPLLHTHLASPSTRTEVIKCWGLSFKVLPLSLFNNRFLVAWGDTCSPRRGVRGLPADARRLHRHHHGRGCIDLGGPLCAAMCVCEGRLRLAKGLANSKAGGPSAGSIPAPCVGTSGAPGEFAPSVVTSRIDSRTGVDVRLSSGREVRALRVRDLVSALGKDGCGSATVKTSTTTSAVVRTSNKHYPSPTNPRDVETSPSSLDLRTPPPSPPPPHTNTPAGTSCGGPSICFGYGRCSTACCLSVFIPSSTLRCATLSLSVAWEKKIVFVKRTRMPLQYRQAKEALATLVEHLPEGTVASARYLYIRASKTSAVIPSVVNLTPTIRWRRPWKILADPNLSSDLRAASLGFYNNIVATQQRKYSIHLTADPACPLCGNTDTALHM</sequence>
<gene>
    <name evidence="2" type="ORF">PR048_026061</name>
</gene>
<keyword evidence="3" id="KW-1185">Reference proteome</keyword>
<feature type="compositionally biased region" description="Pro residues" evidence="1">
    <location>
        <begin position="349"/>
        <end position="359"/>
    </location>
</feature>
<evidence type="ECO:0000313" key="3">
    <source>
        <dbReference type="Proteomes" id="UP001159363"/>
    </source>
</evidence>
<accession>A0ABQ9GKC2</accession>